<sequence>MKKLFLILSLTYLFSCGISDDNSDNVTPQAVRVEWHLIKVTGGISGVNNNFELYDIVWEFNDETGQFTVNNTNEDSSIEDGLDSGTYVFSILKEDSSNYFIVNDTEFANILVDNNAGEMTLDQNVTTAGVGSDGYIYYFKSIIIYSE</sequence>
<protein>
    <submittedName>
        <fullName evidence="1">Uncharacterized protein</fullName>
    </submittedName>
</protein>
<gene>
    <name evidence="1" type="ORF">ICJ83_07725</name>
</gene>
<name>A0A8J6U7I2_9FLAO</name>
<keyword evidence="2" id="KW-1185">Reference proteome</keyword>
<comment type="caution">
    <text evidence="1">The sequence shown here is derived from an EMBL/GenBank/DDBJ whole genome shotgun (WGS) entry which is preliminary data.</text>
</comment>
<dbReference type="EMBL" id="JACVXB010000003">
    <property type="protein sequence ID" value="MBD0832018.1"/>
    <property type="molecule type" value="Genomic_DNA"/>
</dbReference>
<organism evidence="1 2">
    <name type="scientific">Aestuariibaculum sediminum</name>
    <dbReference type="NCBI Taxonomy" id="2770637"/>
    <lineage>
        <taxon>Bacteria</taxon>
        <taxon>Pseudomonadati</taxon>
        <taxon>Bacteroidota</taxon>
        <taxon>Flavobacteriia</taxon>
        <taxon>Flavobacteriales</taxon>
        <taxon>Flavobacteriaceae</taxon>
    </lineage>
</organism>
<evidence type="ECO:0000313" key="2">
    <source>
        <dbReference type="Proteomes" id="UP000600588"/>
    </source>
</evidence>
<proteinExistence type="predicted"/>
<reference evidence="1 2" key="1">
    <citation type="submission" date="2020-09" db="EMBL/GenBank/DDBJ databases">
        <title>TT11 complete genome.</title>
        <authorList>
            <person name="Wu Z."/>
        </authorList>
    </citation>
    <scope>NUCLEOTIDE SEQUENCE [LARGE SCALE GENOMIC DNA]</scope>
    <source>
        <strain evidence="1 2">TT11</strain>
    </source>
</reference>
<dbReference type="RefSeq" id="WP_188229814.1">
    <property type="nucleotide sequence ID" value="NZ_JACVXB010000003.1"/>
</dbReference>
<evidence type="ECO:0000313" key="1">
    <source>
        <dbReference type="EMBL" id="MBD0832018.1"/>
    </source>
</evidence>
<accession>A0A8J6U7I2</accession>
<dbReference type="Proteomes" id="UP000600588">
    <property type="component" value="Unassembled WGS sequence"/>
</dbReference>
<dbReference type="AlphaFoldDB" id="A0A8J6U7I2"/>